<sequence>MSQSSEKNPDFDAYQRELARTDEIIGLRAALAQESVRNAPSRQRVEELEAEILALRHSTTWRVGRLIMTPVRLLRRVISKVK</sequence>
<reference evidence="1 2" key="1">
    <citation type="submission" date="2020-08" db="EMBL/GenBank/DDBJ databases">
        <title>Sequencing the genomes of 1000 actinobacteria strains.</title>
        <authorList>
            <person name="Klenk H.-P."/>
        </authorList>
    </citation>
    <scope>NUCLEOTIDE SEQUENCE [LARGE SCALE GENOMIC DNA]</scope>
    <source>
        <strain evidence="1 2">DSM 105784</strain>
    </source>
</reference>
<protein>
    <submittedName>
        <fullName evidence="1">Uncharacterized protein</fullName>
    </submittedName>
</protein>
<evidence type="ECO:0000313" key="2">
    <source>
        <dbReference type="Proteomes" id="UP000536685"/>
    </source>
</evidence>
<proteinExistence type="predicted"/>
<organism evidence="1 2">
    <name type="scientific">Conyzicola lurida</name>
    <dbReference type="NCBI Taxonomy" id="1172621"/>
    <lineage>
        <taxon>Bacteria</taxon>
        <taxon>Bacillati</taxon>
        <taxon>Actinomycetota</taxon>
        <taxon>Actinomycetes</taxon>
        <taxon>Micrococcales</taxon>
        <taxon>Microbacteriaceae</taxon>
        <taxon>Conyzicola</taxon>
    </lineage>
</organism>
<name>A0A841AQK7_9MICO</name>
<gene>
    <name evidence="1" type="ORF">HD599_002555</name>
</gene>
<comment type="caution">
    <text evidence="1">The sequence shown here is derived from an EMBL/GenBank/DDBJ whole genome shotgun (WGS) entry which is preliminary data.</text>
</comment>
<accession>A0A841AQK7</accession>
<dbReference type="EMBL" id="JACHMJ010000001">
    <property type="protein sequence ID" value="MBB5844232.1"/>
    <property type="molecule type" value="Genomic_DNA"/>
</dbReference>
<dbReference type="RefSeq" id="WP_184238183.1">
    <property type="nucleotide sequence ID" value="NZ_JACHMJ010000001.1"/>
</dbReference>
<dbReference type="Proteomes" id="UP000536685">
    <property type="component" value="Unassembled WGS sequence"/>
</dbReference>
<evidence type="ECO:0000313" key="1">
    <source>
        <dbReference type="EMBL" id="MBB5844232.1"/>
    </source>
</evidence>
<dbReference type="AlphaFoldDB" id="A0A841AQK7"/>
<keyword evidence="2" id="KW-1185">Reference proteome</keyword>